<evidence type="ECO:0000313" key="2">
    <source>
        <dbReference type="EMBL" id="ANP72224.1"/>
    </source>
</evidence>
<dbReference type="PANTHER" id="PTHR33744:SF7">
    <property type="entry name" value="PUCR FAMILY TRANSCRIPTIONAL REGULATOR"/>
    <property type="match status" value="1"/>
</dbReference>
<dbReference type="InterPro" id="IPR025736">
    <property type="entry name" value="PucR_C-HTH_dom"/>
</dbReference>
<evidence type="ECO:0000259" key="1">
    <source>
        <dbReference type="Pfam" id="PF13556"/>
    </source>
</evidence>
<proteinExistence type="predicted"/>
<name>A0A1B1BI63_9MICO</name>
<organism evidence="2 3">
    <name type="scientific">Cryobacterium arcticum</name>
    <dbReference type="NCBI Taxonomy" id="670052"/>
    <lineage>
        <taxon>Bacteria</taxon>
        <taxon>Bacillati</taxon>
        <taxon>Actinomycetota</taxon>
        <taxon>Actinomycetes</taxon>
        <taxon>Micrococcales</taxon>
        <taxon>Microbacteriaceae</taxon>
        <taxon>Cryobacterium</taxon>
    </lineage>
</organism>
<dbReference type="InterPro" id="IPR042070">
    <property type="entry name" value="PucR_C-HTH_sf"/>
</dbReference>
<dbReference type="Proteomes" id="UP000092582">
    <property type="component" value="Chromosome 1"/>
</dbReference>
<dbReference type="STRING" id="670052.PA27867_1261"/>
<feature type="domain" description="PucR C-terminal helix-turn-helix" evidence="1">
    <location>
        <begin position="201"/>
        <end position="256"/>
    </location>
</feature>
<keyword evidence="3" id="KW-1185">Reference proteome</keyword>
<dbReference type="AlphaFoldDB" id="A0A1B1BI63"/>
<reference evidence="2 3" key="1">
    <citation type="submission" date="2016-06" db="EMBL/GenBank/DDBJ databases">
        <title>Genome sequencing of Cryobacterium arcticum PAMC 27867.</title>
        <authorList>
            <person name="Lee J."/>
            <person name="Kim O.-S."/>
        </authorList>
    </citation>
    <scope>NUCLEOTIDE SEQUENCE [LARGE SCALE GENOMIC DNA]</scope>
    <source>
        <strain evidence="2 3">PAMC 27867</strain>
    </source>
</reference>
<sequence length="287" mass="31848">MNRVAGTENAFDSLRNVKDDRHFVLLDLHSHHRERRRHALRTARSRHWIDSYGDVRVRALLVDAIENGSLEEFERALTLNGRDHTVVLMDVGGYILVTSERRADVPIEEWVHSLTPPGVQVTAIGSAALRSEEDDLMRAIDEARTTAEIVLQLGDTLPSNRAEDLGAWRLLHAIGGDPELIISASPAANELWRSDPMRRLTVETYLDSGCNVASACSTLHIHRTTLYYRLESMPEIVREALGDGLKRSTLHLALKLLRLWNGAAVPAAAAPAESRRESPAVLGRAAV</sequence>
<gene>
    <name evidence="2" type="ORF">PA27867_1261</name>
</gene>
<accession>A0A1B1BI63</accession>
<dbReference type="EMBL" id="CP016282">
    <property type="protein sequence ID" value="ANP72224.1"/>
    <property type="molecule type" value="Genomic_DNA"/>
</dbReference>
<evidence type="ECO:0000313" key="3">
    <source>
        <dbReference type="Proteomes" id="UP000092582"/>
    </source>
</evidence>
<dbReference type="Gene3D" id="1.10.10.2840">
    <property type="entry name" value="PucR C-terminal helix-turn-helix domain"/>
    <property type="match status" value="1"/>
</dbReference>
<dbReference type="KEGG" id="cart:PA27867_1261"/>
<dbReference type="Pfam" id="PF13556">
    <property type="entry name" value="HTH_30"/>
    <property type="match status" value="1"/>
</dbReference>
<protein>
    <submittedName>
        <fullName evidence="2">Regulator of polyketide synthase expression</fullName>
    </submittedName>
</protein>
<dbReference type="InterPro" id="IPR051448">
    <property type="entry name" value="CdaR-like_regulators"/>
</dbReference>
<dbReference type="PANTHER" id="PTHR33744">
    <property type="entry name" value="CARBOHYDRATE DIACID REGULATOR"/>
    <property type="match status" value="1"/>
</dbReference>